<proteinExistence type="predicted"/>
<name>A0A6G2DYZ2_STREE</name>
<comment type="caution">
    <text evidence="1">The sequence shown here is derived from an EMBL/GenBank/DDBJ whole genome shotgun (WGS) entry which is preliminary data.</text>
</comment>
<organism evidence="1 2">
    <name type="scientific">Streptococcus pneumoniae</name>
    <dbReference type="NCBI Taxonomy" id="1313"/>
    <lineage>
        <taxon>Bacteria</taxon>
        <taxon>Bacillati</taxon>
        <taxon>Bacillota</taxon>
        <taxon>Bacilli</taxon>
        <taxon>Lactobacillales</taxon>
        <taxon>Streptococcaceae</taxon>
        <taxon>Streptococcus</taxon>
    </lineage>
</organism>
<dbReference type="Pfam" id="PF05869">
    <property type="entry name" value="Dam"/>
    <property type="match status" value="1"/>
</dbReference>
<dbReference type="AlphaFoldDB" id="A0A6G2DYZ2"/>
<dbReference type="Proteomes" id="UP000490982">
    <property type="component" value="Unassembled WGS sequence"/>
</dbReference>
<feature type="non-terminal residue" evidence="1">
    <location>
        <position position="1"/>
    </location>
</feature>
<protein>
    <submittedName>
        <fullName evidence="1">Adenine methyltransferase</fullName>
    </submittedName>
</protein>
<evidence type="ECO:0000313" key="2">
    <source>
        <dbReference type="Proteomes" id="UP000490982"/>
    </source>
</evidence>
<keyword evidence="1" id="KW-0489">Methyltransferase</keyword>
<dbReference type="GO" id="GO:0009307">
    <property type="term" value="P:DNA restriction-modification system"/>
    <property type="evidence" value="ECO:0007669"/>
    <property type="project" value="InterPro"/>
</dbReference>
<dbReference type="InterPro" id="IPR008593">
    <property type="entry name" value="Dam_MeTrfase"/>
</dbReference>
<gene>
    <name evidence="1" type="ORF">GM537_13995</name>
</gene>
<accession>A0A6G2DYZ2</accession>
<dbReference type="RefSeq" id="WP_230690816.1">
    <property type="nucleotide sequence ID" value="NZ_WNHS01000821.1"/>
</dbReference>
<keyword evidence="1" id="KW-0808">Transferase</keyword>
<dbReference type="GO" id="GO:0032259">
    <property type="term" value="P:methylation"/>
    <property type="evidence" value="ECO:0007669"/>
    <property type="project" value="UniProtKB-KW"/>
</dbReference>
<feature type="non-terminal residue" evidence="1">
    <location>
        <position position="83"/>
    </location>
</feature>
<dbReference type="EMBL" id="WNHS01000821">
    <property type="protein sequence ID" value="MTW25884.1"/>
    <property type="molecule type" value="Genomic_DNA"/>
</dbReference>
<dbReference type="GO" id="GO:0009007">
    <property type="term" value="F:site-specific DNA-methyltransferase (adenine-specific) activity"/>
    <property type="evidence" value="ECO:0007669"/>
    <property type="project" value="InterPro"/>
</dbReference>
<reference evidence="1 2" key="1">
    <citation type="submission" date="2019-11" db="EMBL/GenBank/DDBJ databases">
        <title>Growth characteristics of pneumococcus vary with the chemical composition of the capsule and with environmental conditions.</title>
        <authorList>
            <person name="Tothpal A."/>
            <person name="Desobry K."/>
            <person name="Joshi S."/>
            <person name="Wyllie A.L."/>
            <person name="Weinberger D.M."/>
        </authorList>
    </citation>
    <scope>NUCLEOTIDE SEQUENCE [LARGE SCALE GENOMIC DNA]</scope>
    <source>
        <strain evidence="2">pnumococcus23A</strain>
    </source>
</reference>
<evidence type="ECO:0000313" key="1">
    <source>
        <dbReference type="EMBL" id="MTW25884.1"/>
    </source>
</evidence>
<sequence length="83" mass="9371">KPLDDEFGFTLDVCSTHENAKCSNHFTLAEDGLKQPWSGVAWMNPPYGAQLARWVKKCHDEAKRGVLVVGLIPVRSNTSYWHD</sequence>
<dbReference type="GO" id="GO:0003677">
    <property type="term" value="F:DNA binding"/>
    <property type="evidence" value="ECO:0007669"/>
    <property type="project" value="InterPro"/>
</dbReference>